<gene>
    <name evidence="1" type="ORF">M9H77_09978</name>
</gene>
<sequence length="155" mass="17276">MVLSGQRQSLSRAELHPEMELSLSLLSLSLSQLTLSLSATVARRQLGSDVDSLRRRRKGHGGSGSSGKAVEKEEEEAERGAEDFEQERTRAAKLRQLPKIENIYMETLSHHGPRPGPTSWPNKIQPISLVNPVQIIIESIGLKNKNKKCEQMRPT</sequence>
<evidence type="ECO:0000313" key="2">
    <source>
        <dbReference type="Proteomes" id="UP001060085"/>
    </source>
</evidence>
<keyword evidence="2" id="KW-1185">Reference proteome</keyword>
<accession>A0ACC0C224</accession>
<evidence type="ECO:0000313" key="1">
    <source>
        <dbReference type="EMBL" id="KAI5679028.1"/>
    </source>
</evidence>
<organism evidence="1 2">
    <name type="scientific">Catharanthus roseus</name>
    <name type="common">Madagascar periwinkle</name>
    <name type="synonym">Vinca rosea</name>
    <dbReference type="NCBI Taxonomy" id="4058"/>
    <lineage>
        <taxon>Eukaryota</taxon>
        <taxon>Viridiplantae</taxon>
        <taxon>Streptophyta</taxon>
        <taxon>Embryophyta</taxon>
        <taxon>Tracheophyta</taxon>
        <taxon>Spermatophyta</taxon>
        <taxon>Magnoliopsida</taxon>
        <taxon>eudicotyledons</taxon>
        <taxon>Gunneridae</taxon>
        <taxon>Pentapetalae</taxon>
        <taxon>asterids</taxon>
        <taxon>lamiids</taxon>
        <taxon>Gentianales</taxon>
        <taxon>Apocynaceae</taxon>
        <taxon>Rauvolfioideae</taxon>
        <taxon>Vinceae</taxon>
        <taxon>Catharanthinae</taxon>
        <taxon>Catharanthus</taxon>
    </lineage>
</organism>
<proteinExistence type="predicted"/>
<reference evidence="2" key="1">
    <citation type="journal article" date="2023" name="Nat. Plants">
        <title>Single-cell RNA sequencing provides a high-resolution roadmap for understanding the multicellular compartmentation of specialized metabolism.</title>
        <authorList>
            <person name="Sun S."/>
            <person name="Shen X."/>
            <person name="Li Y."/>
            <person name="Li Y."/>
            <person name="Wang S."/>
            <person name="Li R."/>
            <person name="Zhang H."/>
            <person name="Shen G."/>
            <person name="Guo B."/>
            <person name="Wei J."/>
            <person name="Xu J."/>
            <person name="St-Pierre B."/>
            <person name="Chen S."/>
            <person name="Sun C."/>
        </authorList>
    </citation>
    <scope>NUCLEOTIDE SEQUENCE [LARGE SCALE GENOMIC DNA]</scope>
</reference>
<protein>
    <submittedName>
        <fullName evidence="1">Uncharacterized protein</fullName>
    </submittedName>
</protein>
<comment type="caution">
    <text evidence="1">The sequence shown here is derived from an EMBL/GenBank/DDBJ whole genome shotgun (WGS) entry which is preliminary data.</text>
</comment>
<name>A0ACC0C224_CATRO</name>
<dbReference type="Proteomes" id="UP001060085">
    <property type="component" value="Linkage Group LG02"/>
</dbReference>
<dbReference type="EMBL" id="CM044702">
    <property type="protein sequence ID" value="KAI5679028.1"/>
    <property type="molecule type" value="Genomic_DNA"/>
</dbReference>